<evidence type="ECO:0000256" key="1">
    <source>
        <dbReference type="SAM" id="MobiDB-lite"/>
    </source>
</evidence>
<feature type="compositionally biased region" description="Low complexity" evidence="1">
    <location>
        <begin position="72"/>
        <end position="82"/>
    </location>
</feature>
<dbReference type="AlphaFoldDB" id="A0A5N6KM59"/>
<feature type="compositionally biased region" description="Low complexity" evidence="1">
    <location>
        <begin position="26"/>
        <end position="44"/>
    </location>
</feature>
<dbReference type="Proteomes" id="UP000326757">
    <property type="component" value="Unassembled WGS sequence"/>
</dbReference>
<accession>A0A5N6KM59</accession>
<sequence>MASNSTTPRRRRKNQLSFSTANIRTSASQGSGASLNSSSRLALGYSGGKLVRRPITPPVNSSFKIEDRESPRSSTPRSSVPSLAPPQAPVNHPSRALGDKSF</sequence>
<proteinExistence type="predicted"/>
<gene>
    <name evidence="2" type="ORF">EYC80_004246</name>
</gene>
<dbReference type="EMBL" id="VIGI01000001">
    <property type="protein sequence ID" value="KAB8304924.1"/>
    <property type="molecule type" value="Genomic_DNA"/>
</dbReference>
<feature type="compositionally biased region" description="Polar residues" evidence="1">
    <location>
        <begin position="15"/>
        <end position="25"/>
    </location>
</feature>
<evidence type="ECO:0000313" key="2">
    <source>
        <dbReference type="EMBL" id="KAB8304924.1"/>
    </source>
</evidence>
<protein>
    <submittedName>
        <fullName evidence="2">Uncharacterized protein</fullName>
    </submittedName>
</protein>
<evidence type="ECO:0000313" key="3">
    <source>
        <dbReference type="Proteomes" id="UP000326757"/>
    </source>
</evidence>
<keyword evidence="3" id="KW-1185">Reference proteome</keyword>
<organism evidence="2 3">
    <name type="scientific">Monilinia laxa</name>
    <name type="common">Brown rot fungus</name>
    <name type="synonym">Sclerotinia laxa</name>
    <dbReference type="NCBI Taxonomy" id="61186"/>
    <lineage>
        <taxon>Eukaryota</taxon>
        <taxon>Fungi</taxon>
        <taxon>Dikarya</taxon>
        <taxon>Ascomycota</taxon>
        <taxon>Pezizomycotina</taxon>
        <taxon>Leotiomycetes</taxon>
        <taxon>Helotiales</taxon>
        <taxon>Sclerotiniaceae</taxon>
        <taxon>Monilinia</taxon>
    </lineage>
</organism>
<reference evidence="2 3" key="1">
    <citation type="submission" date="2019-06" db="EMBL/GenBank/DDBJ databases">
        <title>Genome Sequence of the Brown Rot Fungal Pathogen Monilinia laxa.</title>
        <authorList>
            <person name="De Miccolis Angelini R.M."/>
            <person name="Landi L."/>
            <person name="Abate D."/>
            <person name="Pollastro S."/>
            <person name="Romanazzi G."/>
            <person name="Faretra F."/>
        </authorList>
    </citation>
    <scope>NUCLEOTIDE SEQUENCE [LARGE SCALE GENOMIC DNA]</scope>
    <source>
        <strain evidence="2 3">Mlax316</strain>
    </source>
</reference>
<comment type="caution">
    <text evidence="2">The sequence shown here is derived from an EMBL/GenBank/DDBJ whole genome shotgun (WGS) entry which is preliminary data.</text>
</comment>
<feature type="region of interest" description="Disordered" evidence="1">
    <location>
        <begin position="1"/>
        <end position="102"/>
    </location>
</feature>
<name>A0A5N6KM59_MONLA</name>